<dbReference type="SUPFAM" id="SSF47384">
    <property type="entry name" value="Homodimeric domain of signal transducing histidine kinase"/>
    <property type="match status" value="1"/>
</dbReference>
<dbReference type="InterPro" id="IPR004358">
    <property type="entry name" value="Sig_transdc_His_kin-like_C"/>
</dbReference>
<keyword evidence="7" id="KW-0067">ATP-binding</keyword>
<dbReference type="InterPro" id="IPR005467">
    <property type="entry name" value="His_kinase_dom"/>
</dbReference>
<keyword evidence="8" id="KW-0902">Two-component regulatory system</keyword>
<evidence type="ECO:0000259" key="10">
    <source>
        <dbReference type="PROSITE" id="PS50109"/>
    </source>
</evidence>
<proteinExistence type="predicted"/>
<dbReference type="Proteomes" id="UP001267290">
    <property type="component" value="Unassembled WGS sequence"/>
</dbReference>
<keyword evidence="5" id="KW-0547">Nucleotide-binding</keyword>
<evidence type="ECO:0000256" key="1">
    <source>
        <dbReference type="ARBA" id="ARBA00000085"/>
    </source>
</evidence>
<sequence length="415" mass="47138">MLHFIIANELHNLFYILSASLIHLIIAPHFMHKERQLTLFFACILGTFIFLYWNFADIDPLIYSLQLVPVCLLFVTLSVGIVPAIMTWIVFNMGCMFVLNYYWEPALLSSTFLLILGFLVRNRVTHASLLIKLTYATAILLVYELLYAPLAPYVLAPISLYASYVIGCAFISLWIMIAILYFINKYEMQRNRITHLDKNRMLAELSATVSHEIRNPLTSTRGFLQLLLRSDLSNTDRRRYVDYALTGVDQAISLLTDFLNFAKPSLNLQEQLDIKEELEHTIRFITPYAIDFKITIDISHDSEAPLYILGESQKLRQCLLNLVKNAIEAMPNGGRLSLRTCKHPSAVQISIEDTGVGMTDKQLSALGKPYYTTKEHGTGLGLVVVISLIKKMNGKISFSSSLNRGTQCSIVFQQY</sequence>
<accession>A0ABU1NZ05</accession>
<keyword evidence="3" id="KW-0597">Phosphoprotein</keyword>
<evidence type="ECO:0000256" key="5">
    <source>
        <dbReference type="ARBA" id="ARBA00022741"/>
    </source>
</evidence>
<evidence type="ECO:0000256" key="8">
    <source>
        <dbReference type="ARBA" id="ARBA00023012"/>
    </source>
</evidence>
<protein>
    <recommendedName>
        <fullName evidence="2">histidine kinase</fullName>
        <ecNumber evidence="2">2.7.13.3</ecNumber>
    </recommendedName>
</protein>
<dbReference type="PANTHER" id="PTHR43065:SF46">
    <property type="entry name" value="C4-DICARBOXYLATE TRANSPORT SENSOR PROTEIN DCTB"/>
    <property type="match status" value="1"/>
</dbReference>
<dbReference type="InterPro" id="IPR003661">
    <property type="entry name" value="HisK_dim/P_dom"/>
</dbReference>
<dbReference type="GO" id="GO:0004673">
    <property type="term" value="F:protein histidine kinase activity"/>
    <property type="evidence" value="ECO:0007669"/>
    <property type="project" value="UniProtKB-EC"/>
</dbReference>
<keyword evidence="4 11" id="KW-0808">Transferase</keyword>
<evidence type="ECO:0000256" key="9">
    <source>
        <dbReference type="SAM" id="Phobius"/>
    </source>
</evidence>
<dbReference type="SMART" id="SM00388">
    <property type="entry name" value="HisKA"/>
    <property type="match status" value="1"/>
</dbReference>
<comment type="catalytic activity">
    <reaction evidence="1">
        <text>ATP + protein L-histidine = ADP + protein N-phospho-L-histidine.</text>
        <dbReference type="EC" id="2.7.13.3"/>
    </reaction>
</comment>
<dbReference type="InterPro" id="IPR003594">
    <property type="entry name" value="HATPase_dom"/>
</dbReference>
<feature type="transmembrane region" description="Helical" evidence="9">
    <location>
        <begin position="67"/>
        <end position="90"/>
    </location>
</feature>
<evidence type="ECO:0000256" key="3">
    <source>
        <dbReference type="ARBA" id="ARBA00022553"/>
    </source>
</evidence>
<dbReference type="EC" id="2.7.13.3" evidence="2"/>
<feature type="transmembrane region" description="Helical" evidence="9">
    <location>
        <begin position="12"/>
        <end position="31"/>
    </location>
</feature>
<feature type="transmembrane region" description="Helical" evidence="9">
    <location>
        <begin position="37"/>
        <end position="55"/>
    </location>
</feature>
<feature type="transmembrane region" description="Helical" evidence="9">
    <location>
        <begin position="102"/>
        <end position="121"/>
    </location>
</feature>
<evidence type="ECO:0000256" key="7">
    <source>
        <dbReference type="ARBA" id="ARBA00022840"/>
    </source>
</evidence>
<evidence type="ECO:0000313" key="11">
    <source>
        <dbReference type="EMBL" id="MDR6552729.1"/>
    </source>
</evidence>
<keyword evidence="9" id="KW-1133">Transmembrane helix</keyword>
<dbReference type="PANTHER" id="PTHR43065">
    <property type="entry name" value="SENSOR HISTIDINE KINASE"/>
    <property type="match status" value="1"/>
</dbReference>
<evidence type="ECO:0000256" key="2">
    <source>
        <dbReference type="ARBA" id="ARBA00012438"/>
    </source>
</evidence>
<name>A0ABU1NZ05_9BACL</name>
<dbReference type="Gene3D" id="3.30.565.10">
    <property type="entry name" value="Histidine kinase-like ATPase, C-terminal domain"/>
    <property type="match status" value="1"/>
</dbReference>
<organism evidence="11 12">
    <name type="scientific">Paenibacillus qinlingensis</name>
    <dbReference type="NCBI Taxonomy" id="1837343"/>
    <lineage>
        <taxon>Bacteria</taxon>
        <taxon>Bacillati</taxon>
        <taxon>Bacillota</taxon>
        <taxon>Bacilli</taxon>
        <taxon>Bacillales</taxon>
        <taxon>Paenibacillaceae</taxon>
        <taxon>Paenibacillus</taxon>
    </lineage>
</organism>
<keyword evidence="6 11" id="KW-0418">Kinase</keyword>
<dbReference type="InterPro" id="IPR036097">
    <property type="entry name" value="HisK_dim/P_sf"/>
</dbReference>
<gene>
    <name evidence="11" type="ORF">J2736_003936</name>
</gene>
<feature type="domain" description="Histidine kinase" evidence="10">
    <location>
        <begin position="208"/>
        <end position="415"/>
    </location>
</feature>
<reference evidence="11 12" key="1">
    <citation type="submission" date="2023-07" db="EMBL/GenBank/DDBJ databases">
        <title>Sorghum-associated microbial communities from plants grown in Nebraska, USA.</title>
        <authorList>
            <person name="Schachtman D."/>
        </authorList>
    </citation>
    <scope>NUCLEOTIDE SEQUENCE [LARGE SCALE GENOMIC DNA]</scope>
    <source>
        <strain evidence="11 12">CC258</strain>
    </source>
</reference>
<dbReference type="PRINTS" id="PR00344">
    <property type="entry name" value="BCTRLSENSOR"/>
</dbReference>
<evidence type="ECO:0000256" key="6">
    <source>
        <dbReference type="ARBA" id="ARBA00022777"/>
    </source>
</evidence>
<dbReference type="InterPro" id="IPR036890">
    <property type="entry name" value="HATPase_C_sf"/>
</dbReference>
<evidence type="ECO:0000256" key="4">
    <source>
        <dbReference type="ARBA" id="ARBA00022679"/>
    </source>
</evidence>
<dbReference type="PROSITE" id="PS50109">
    <property type="entry name" value="HIS_KIN"/>
    <property type="match status" value="1"/>
</dbReference>
<dbReference type="Pfam" id="PF00512">
    <property type="entry name" value="HisKA"/>
    <property type="match status" value="1"/>
</dbReference>
<dbReference type="Pfam" id="PF02518">
    <property type="entry name" value="HATPase_c"/>
    <property type="match status" value="1"/>
</dbReference>
<dbReference type="RefSeq" id="WP_310500243.1">
    <property type="nucleotide sequence ID" value="NZ_JAVDSB010000007.1"/>
</dbReference>
<keyword evidence="12" id="KW-1185">Reference proteome</keyword>
<dbReference type="CDD" id="cd00082">
    <property type="entry name" value="HisKA"/>
    <property type="match status" value="1"/>
</dbReference>
<dbReference type="Gene3D" id="1.10.287.130">
    <property type="match status" value="1"/>
</dbReference>
<dbReference type="EMBL" id="JAVDSB010000007">
    <property type="protein sequence ID" value="MDR6552729.1"/>
    <property type="molecule type" value="Genomic_DNA"/>
</dbReference>
<dbReference type="SUPFAM" id="SSF55874">
    <property type="entry name" value="ATPase domain of HSP90 chaperone/DNA topoisomerase II/histidine kinase"/>
    <property type="match status" value="1"/>
</dbReference>
<keyword evidence="9" id="KW-0812">Transmembrane</keyword>
<evidence type="ECO:0000313" key="12">
    <source>
        <dbReference type="Proteomes" id="UP001267290"/>
    </source>
</evidence>
<feature type="transmembrane region" description="Helical" evidence="9">
    <location>
        <begin position="161"/>
        <end position="183"/>
    </location>
</feature>
<keyword evidence="9" id="KW-0472">Membrane</keyword>
<feature type="transmembrane region" description="Helical" evidence="9">
    <location>
        <begin position="133"/>
        <end position="155"/>
    </location>
</feature>
<comment type="caution">
    <text evidence="11">The sequence shown here is derived from an EMBL/GenBank/DDBJ whole genome shotgun (WGS) entry which is preliminary data.</text>
</comment>
<dbReference type="SMART" id="SM00387">
    <property type="entry name" value="HATPase_c"/>
    <property type="match status" value="1"/>
</dbReference>